<proteinExistence type="predicted"/>
<organism evidence="1 2">
    <name type="scientific">Cichorium intybus</name>
    <name type="common">Chicory</name>
    <dbReference type="NCBI Taxonomy" id="13427"/>
    <lineage>
        <taxon>Eukaryota</taxon>
        <taxon>Viridiplantae</taxon>
        <taxon>Streptophyta</taxon>
        <taxon>Embryophyta</taxon>
        <taxon>Tracheophyta</taxon>
        <taxon>Spermatophyta</taxon>
        <taxon>Magnoliopsida</taxon>
        <taxon>eudicotyledons</taxon>
        <taxon>Gunneridae</taxon>
        <taxon>Pentapetalae</taxon>
        <taxon>asterids</taxon>
        <taxon>campanulids</taxon>
        <taxon>Asterales</taxon>
        <taxon>Asteraceae</taxon>
        <taxon>Cichorioideae</taxon>
        <taxon>Cichorieae</taxon>
        <taxon>Cichoriinae</taxon>
        <taxon>Cichorium</taxon>
    </lineage>
</organism>
<evidence type="ECO:0000313" key="2">
    <source>
        <dbReference type="Proteomes" id="UP001055811"/>
    </source>
</evidence>
<name>A0ACB9D258_CICIN</name>
<accession>A0ACB9D258</accession>
<dbReference type="EMBL" id="CM042013">
    <property type="protein sequence ID" value="KAI3740548.1"/>
    <property type="molecule type" value="Genomic_DNA"/>
</dbReference>
<gene>
    <name evidence="1" type="ORF">L2E82_31016</name>
</gene>
<protein>
    <submittedName>
        <fullName evidence="1">Uncharacterized protein</fullName>
    </submittedName>
</protein>
<evidence type="ECO:0000313" key="1">
    <source>
        <dbReference type="EMBL" id="KAI3740548.1"/>
    </source>
</evidence>
<sequence>MHNLSLTRRRNTVPSSEIGWPAWFTLPILKKILPLSFLFSLSLFFLPPPITCKNHNKTLSSSSLTLSSLFTGQNLRLKPRFAGNVTWKP</sequence>
<reference evidence="2" key="1">
    <citation type="journal article" date="2022" name="Mol. Ecol. Resour.">
        <title>The genomes of chicory, endive, great burdock and yacon provide insights into Asteraceae palaeo-polyploidization history and plant inulin production.</title>
        <authorList>
            <person name="Fan W."/>
            <person name="Wang S."/>
            <person name="Wang H."/>
            <person name="Wang A."/>
            <person name="Jiang F."/>
            <person name="Liu H."/>
            <person name="Zhao H."/>
            <person name="Xu D."/>
            <person name="Zhang Y."/>
        </authorList>
    </citation>
    <scope>NUCLEOTIDE SEQUENCE [LARGE SCALE GENOMIC DNA]</scope>
    <source>
        <strain evidence="2">cv. Punajuju</strain>
    </source>
</reference>
<reference evidence="1 2" key="2">
    <citation type="journal article" date="2022" name="Mol. Ecol. Resour.">
        <title>The genomes of chicory, endive, great burdock and yacon provide insights into Asteraceae paleo-polyploidization history and plant inulin production.</title>
        <authorList>
            <person name="Fan W."/>
            <person name="Wang S."/>
            <person name="Wang H."/>
            <person name="Wang A."/>
            <person name="Jiang F."/>
            <person name="Liu H."/>
            <person name="Zhao H."/>
            <person name="Xu D."/>
            <person name="Zhang Y."/>
        </authorList>
    </citation>
    <scope>NUCLEOTIDE SEQUENCE [LARGE SCALE GENOMIC DNA]</scope>
    <source>
        <strain evidence="2">cv. Punajuju</strain>
        <tissue evidence="1">Leaves</tissue>
    </source>
</reference>
<keyword evidence="2" id="KW-1185">Reference proteome</keyword>
<dbReference type="Proteomes" id="UP001055811">
    <property type="component" value="Linkage Group LG05"/>
</dbReference>
<comment type="caution">
    <text evidence="1">The sequence shown here is derived from an EMBL/GenBank/DDBJ whole genome shotgun (WGS) entry which is preliminary data.</text>
</comment>